<accession>A0A418PS42</accession>
<organism evidence="1 2">
    <name type="scientific">Algoriphagus lacus</name>
    <dbReference type="NCBI Taxonomy" id="2056311"/>
    <lineage>
        <taxon>Bacteria</taxon>
        <taxon>Pseudomonadati</taxon>
        <taxon>Bacteroidota</taxon>
        <taxon>Cytophagia</taxon>
        <taxon>Cytophagales</taxon>
        <taxon>Cyclobacteriaceae</taxon>
        <taxon>Algoriphagus</taxon>
    </lineage>
</organism>
<evidence type="ECO:0000313" key="1">
    <source>
        <dbReference type="EMBL" id="RIW15713.1"/>
    </source>
</evidence>
<keyword evidence="2" id="KW-1185">Reference proteome</keyword>
<dbReference type="AlphaFoldDB" id="A0A418PS42"/>
<proteinExistence type="predicted"/>
<evidence type="ECO:0000313" key="2">
    <source>
        <dbReference type="Proteomes" id="UP000283522"/>
    </source>
</evidence>
<sequence length="155" mass="17589">MIDSVHKILENIKIPNLMKKLLLIPILMLVALVGYSQTTKLTVNIKFVGIEEGYDHETKSVVLIDGEEIAFSPNTLQSKTGAFTVDVPQGSHQLKVVNYALYEGNWEEHTVANEYSIDCLYEETHTFKKPEKLYLLFDIDSGTTASWKKPVKMKK</sequence>
<reference evidence="1 2" key="1">
    <citation type="submission" date="2018-09" db="EMBL/GenBank/DDBJ databases">
        <authorList>
            <person name="Wang X."/>
            <person name="Du Z."/>
        </authorList>
    </citation>
    <scope>NUCLEOTIDE SEQUENCE [LARGE SCALE GENOMIC DNA]</scope>
    <source>
        <strain evidence="1 2">N3</strain>
    </source>
</reference>
<name>A0A418PS42_9BACT</name>
<dbReference type="Proteomes" id="UP000283522">
    <property type="component" value="Unassembled WGS sequence"/>
</dbReference>
<dbReference type="EMBL" id="QXML01000004">
    <property type="protein sequence ID" value="RIW15713.1"/>
    <property type="molecule type" value="Genomic_DNA"/>
</dbReference>
<gene>
    <name evidence="1" type="ORF">D0X99_09825</name>
</gene>
<comment type="caution">
    <text evidence="1">The sequence shown here is derived from an EMBL/GenBank/DDBJ whole genome shotgun (WGS) entry which is preliminary data.</text>
</comment>
<protein>
    <submittedName>
        <fullName evidence="1">Uncharacterized protein</fullName>
    </submittedName>
</protein>